<evidence type="ECO:0000259" key="2">
    <source>
        <dbReference type="Pfam" id="PF13286"/>
    </source>
</evidence>
<accession>A0A645G6Q7</accession>
<dbReference type="Gene3D" id="1.10.3210.10">
    <property type="entry name" value="Hypothetical protein af1432"/>
    <property type="match status" value="1"/>
</dbReference>
<dbReference type="AlphaFoldDB" id="A0A645G6Q7"/>
<dbReference type="Pfam" id="PF13286">
    <property type="entry name" value="HD_assoc"/>
    <property type="match status" value="1"/>
</dbReference>
<name>A0A645G6Q7_9ZZZZ</name>
<protein>
    <submittedName>
        <fullName evidence="3">Deoxyguanosinetriphosphate triphosphohydrolase-like protein</fullName>
    </submittedName>
</protein>
<dbReference type="InterPro" id="IPR026875">
    <property type="entry name" value="PHydrolase_assoc_dom"/>
</dbReference>
<proteinExistence type="predicted"/>
<sequence>MHALREFMFEHVYRNPVAKGEEGKAQEMLARLFEYYQKEPDRLPADFQDIREREGVERAVCDYIAGMTDKYAVERYSQAFIPMAWSVK</sequence>
<feature type="domain" description="Phosphohydrolase-associated" evidence="2">
    <location>
        <begin position="1"/>
        <end position="77"/>
    </location>
</feature>
<dbReference type="SUPFAM" id="SSF109604">
    <property type="entry name" value="HD-domain/PDEase-like"/>
    <property type="match status" value="1"/>
</dbReference>
<keyword evidence="1 3" id="KW-0378">Hydrolase</keyword>
<dbReference type="GO" id="GO:0016787">
    <property type="term" value="F:hydrolase activity"/>
    <property type="evidence" value="ECO:0007669"/>
    <property type="project" value="UniProtKB-KW"/>
</dbReference>
<comment type="caution">
    <text evidence="3">The sequence shown here is derived from an EMBL/GenBank/DDBJ whole genome shotgun (WGS) entry which is preliminary data.</text>
</comment>
<reference evidence="3" key="1">
    <citation type="submission" date="2019-08" db="EMBL/GenBank/DDBJ databases">
        <authorList>
            <person name="Kucharzyk K."/>
            <person name="Murdoch R.W."/>
            <person name="Higgins S."/>
            <person name="Loffler F."/>
        </authorList>
    </citation>
    <scope>NUCLEOTIDE SEQUENCE</scope>
</reference>
<evidence type="ECO:0000313" key="3">
    <source>
        <dbReference type="EMBL" id="MPN19633.1"/>
    </source>
</evidence>
<gene>
    <name evidence="3" type="ORF">SDC9_167005</name>
</gene>
<evidence type="ECO:0000256" key="1">
    <source>
        <dbReference type="ARBA" id="ARBA00022801"/>
    </source>
</evidence>
<dbReference type="EMBL" id="VSSQ01067227">
    <property type="protein sequence ID" value="MPN19633.1"/>
    <property type="molecule type" value="Genomic_DNA"/>
</dbReference>
<organism evidence="3">
    <name type="scientific">bioreactor metagenome</name>
    <dbReference type="NCBI Taxonomy" id="1076179"/>
    <lineage>
        <taxon>unclassified sequences</taxon>
        <taxon>metagenomes</taxon>
        <taxon>ecological metagenomes</taxon>
    </lineage>
</organism>